<protein>
    <submittedName>
        <fullName evidence="3">Regulator of CO metabolism 1</fullName>
    </submittedName>
</protein>
<accession>A0A379DJU6</accession>
<dbReference type="InterPro" id="IPR046947">
    <property type="entry name" value="LytR-like"/>
</dbReference>
<dbReference type="GO" id="GO:0000156">
    <property type="term" value="F:phosphorelay response regulator activity"/>
    <property type="evidence" value="ECO:0007669"/>
    <property type="project" value="InterPro"/>
</dbReference>
<keyword evidence="1" id="KW-0472">Membrane</keyword>
<dbReference type="Pfam" id="PF04397">
    <property type="entry name" value="LytTR"/>
    <property type="match status" value="1"/>
</dbReference>
<dbReference type="SMART" id="SM00850">
    <property type="entry name" value="LytTR"/>
    <property type="match status" value="1"/>
</dbReference>
<proteinExistence type="predicted"/>
<dbReference type="AlphaFoldDB" id="A0A379DJU6"/>
<gene>
    <name evidence="3" type="primary">rcoM1</name>
    <name evidence="3" type="ORF">NCTC13100_01793</name>
</gene>
<dbReference type="PROSITE" id="PS50930">
    <property type="entry name" value="HTH_LYTTR"/>
    <property type="match status" value="1"/>
</dbReference>
<dbReference type="PANTHER" id="PTHR37299">
    <property type="entry name" value="TRANSCRIPTIONAL REGULATOR-RELATED"/>
    <property type="match status" value="1"/>
</dbReference>
<dbReference type="Gene3D" id="2.40.50.1020">
    <property type="entry name" value="LytTr DNA-binding domain"/>
    <property type="match status" value="1"/>
</dbReference>
<dbReference type="InterPro" id="IPR007492">
    <property type="entry name" value="LytTR_DNA-bd_dom"/>
</dbReference>
<evidence type="ECO:0000313" key="3">
    <source>
        <dbReference type="EMBL" id="SUB78611.1"/>
    </source>
</evidence>
<feature type="transmembrane region" description="Helical" evidence="1">
    <location>
        <begin position="102"/>
        <end position="125"/>
    </location>
</feature>
<dbReference type="PANTHER" id="PTHR37299:SF1">
    <property type="entry name" value="STAGE 0 SPORULATION PROTEIN A HOMOLOG"/>
    <property type="match status" value="1"/>
</dbReference>
<dbReference type="EMBL" id="UGTI01000001">
    <property type="protein sequence ID" value="SUB78611.1"/>
    <property type="molecule type" value="Genomic_DNA"/>
</dbReference>
<keyword evidence="1" id="KW-0812">Transmembrane</keyword>
<sequence>MMLLSIPFVQTLIFSLSLSLLQWLVLLPISPLQLENALPWLMGIHAVVYALFVDWVRTINSSIISGCSLLPVRLPIAVAVVALTEGVFSLIVYVFFAHLFVPFFSIIPLLSLIDFMAILLCLLILENRDKAKSEKQDTEPSSSFEHTGIGSNEDAASIQEGGNPGANMVYENHLAVKDGNRIQVINVKDIIYIEANGDYMMIYTAQKRLIKEETMKNLETQLDPHIFVRVHRSYIVNVHAIERVERYDKQNQALILKNGISIRASLSGYKRLRQTLGI</sequence>
<evidence type="ECO:0000313" key="4">
    <source>
        <dbReference type="Proteomes" id="UP000254263"/>
    </source>
</evidence>
<reference evidence="3 4" key="1">
    <citation type="submission" date="2018-06" db="EMBL/GenBank/DDBJ databases">
        <authorList>
            <consortium name="Pathogen Informatics"/>
            <person name="Doyle S."/>
        </authorList>
    </citation>
    <scope>NUCLEOTIDE SEQUENCE [LARGE SCALE GENOMIC DNA]</scope>
    <source>
        <strain evidence="3 4">NCTC13100</strain>
    </source>
</reference>
<organism evidence="3 4">
    <name type="scientific">Porphyromonas macacae</name>
    <dbReference type="NCBI Taxonomy" id="28115"/>
    <lineage>
        <taxon>Bacteria</taxon>
        <taxon>Pseudomonadati</taxon>
        <taxon>Bacteroidota</taxon>
        <taxon>Bacteroidia</taxon>
        <taxon>Bacteroidales</taxon>
        <taxon>Porphyromonadaceae</taxon>
        <taxon>Porphyromonas</taxon>
    </lineage>
</organism>
<feature type="transmembrane region" description="Helical" evidence="1">
    <location>
        <begin position="37"/>
        <end position="56"/>
    </location>
</feature>
<evidence type="ECO:0000256" key="1">
    <source>
        <dbReference type="SAM" id="Phobius"/>
    </source>
</evidence>
<feature type="transmembrane region" description="Helical" evidence="1">
    <location>
        <begin position="76"/>
        <end position="96"/>
    </location>
</feature>
<dbReference type="Proteomes" id="UP000254263">
    <property type="component" value="Unassembled WGS sequence"/>
</dbReference>
<keyword evidence="1" id="KW-1133">Transmembrane helix</keyword>
<evidence type="ECO:0000259" key="2">
    <source>
        <dbReference type="PROSITE" id="PS50930"/>
    </source>
</evidence>
<feature type="domain" description="HTH LytTR-type" evidence="2">
    <location>
        <begin position="174"/>
        <end position="278"/>
    </location>
</feature>
<dbReference type="GO" id="GO:0003677">
    <property type="term" value="F:DNA binding"/>
    <property type="evidence" value="ECO:0007669"/>
    <property type="project" value="InterPro"/>
</dbReference>
<name>A0A379DJU6_9PORP</name>